<evidence type="ECO:0000256" key="3">
    <source>
        <dbReference type="ARBA" id="ARBA00022679"/>
    </source>
</evidence>
<keyword evidence="4" id="KW-0479">Metal-binding</keyword>
<dbReference type="PANTHER" id="PTHR15710:SF132">
    <property type="entry name" value="E3 UBIQUITIN-PROTEIN LIGASE MPSR1"/>
    <property type="match status" value="1"/>
</dbReference>
<dbReference type="OrthoDB" id="8062037at2759"/>
<evidence type="ECO:0000256" key="5">
    <source>
        <dbReference type="ARBA" id="ARBA00022771"/>
    </source>
</evidence>
<evidence type="ECO:0000256" key="7">
    <source>
        <dbReference type="ARBA" id="ARBA00022833"/>
    </source>
</evidence>
<comment type="caution">
    <text evidence="11">The sequence shown here is derived from an EMBL/GenBank/DDBJ whole genome shotgun (WGS) entry which is preliminary data.</text>
</comment>
<dbReference type="InterPro" id="IPR001841">
    <property type="entry name" value="Znf_RING"/>
</dbReference>
<sequence length="185" mass="20308">MASDPEAGAGEVRRRARFFPIIFGVVGPPPSDRVVLVNPVTQGMVVLQGGAELVSEILGGGGPPPASKASIESMRTVEAREEEEEEEECSVCLDAMVAGETVKEMPCGHRYHGGCIERWLRIHGSCPICRYRMPAEEGRGSDKSVEREMWLTIGFGSRTRTNGDDRSGDSRRKKWTRDLHFAPHG</sequence>
<dbReference type="GO" id="GO:0016567">
    <property type="term" value="P:protein ubiquitination"/>
    <property type="evidence" value="ECO:0007669"/>
    <property type="project" value="TreeGrafter"/>
</dbReference>
<proteinExistence type="predicted"/>
<gene>
    <name evidence="11" type="ORF">J5N97_017283</name>
</gene>
<evidence type="ECO:0000256" key="6">
    <source>
        <dbReference type="ARBA" id="ARBA00022786"/>
    </source>
</evidence>
<evidence type="ECO:0000256" key="4">
    <source>
        <dbReference type="ARBA" id="ARBA00022723"/>
    </source>
</evidence>
<feature type="region of interest" description="Disordered" evidence="9">
    <location>
        <begin position="156"/>
        <end position="185"/>
    </location>
</feature>
<dbReference type="GO" id="GO:0061630">
    <property type="term" value="F:ubiquitin protein ligase activity"/>
    <property type="evidence" value="ECO:0007669"/>
    <property type="project" value="UniProtKB-EC"/>
</dbReference>
<dbReference type="GO" id="GO:0005737">
    <property type="term" value="C:cytoplasm"/>
    <property type="evidence" value="ECO:0007669"/>
    <property type="project" value="TreeGrafter"/>
</dbReference>
<dbReference type="Pfam" id="PF13639">
    <property type="entry name" value="zf-RING_2"/>
    <property type="match status" value="1"/>
</dbReference>
<comment type="catalytic activity">
    <reaction evidence="1">
        <text>S-ubiquitinyl-[E2 ubiquitin-conjugating enzyme]-L-cysteine + [acceptor protein]-L-lysine = [E2 ubiquitin-conjugating enzyme]-L-cysteine + N(6)-ubiquitinyl-[acceptor protein]-L-lysine.</text>
        <dbReference type="EC" id="2.3.2.27"/>
    </reaction>
</comment>
<dbReference type="FunFam" id="3.30.40.10:FF:000127">
    <property type="entry name" value="E3 ubiquitin-protein ligase RNF181"/>
    <property type="match status" value="1"/>
</dbReference>
<keyword evidence="7" id="KW-0862">Zinc</keyword>
<dbReference type="PROSITE" id="PS50089">
    <property type="entry name" value="ZF_RING_2"/>
    <property type="match status" value="1"/>
</dbReference>
<reference evidence="11" key="1">
    <citation type="submission" date="2021-03" db="EMBL/GenBank/DDBJ databases">
        <authorList>
            <person name="Li Z."/>
            <person name="Yang C."/>
        </authorList>
    </citation>
    <scope>NUCLEOTIDE SEQUENCE</scope>
    <source>
        <strain evidence="11">Dzin_1.0</strain>
        <tissue evidence="11">Leaf</tissue>
    </source>
</reference>
<evidence type="ECO:0000313" key="11">
    <source>
        <dbReference type="EMBL" id="KAJ0975318.1"/>
    </source>
</evidence>
<evidence type="ECO:0000256" key="9">
    <source>
        <dbReference type="SAM" id="MobiDB-lite"/>
    </source>
</evidence>
<dbReference type="GO" id="GO:0008270">
    <property type="term" value="F:zinc ion binding"/>
    <property type="evidence" value="ECO:0007669"/>
    <property type="project" value="UniProtKB-KW"/>
</dbReference>
<dbReference type="InterPro" id="IPR013083">
    <property type="entry name" value="Znf_RING/FYVE/PHD"/>
</dbReference>
<accession>A0A9D5HGE1</accession>
<keyword evidence="12" id="KW-1185">Reference proteome</keyword>
<keyword evidence="5 8" id="KW-0863">Zinc-finger</keyword>
<dbReference type="SMART" id="SM00184">
    <property type="entry name" value="RING"/>
    <property type="match status" value="1"/>
</dbReference>
<feature type="domain" description="RING-type" evidence="10">
    <location>
        <begin position="89"/>
        <end position="130"/>
    </location>
</feature>
<reference evidence="11" key="2">
    <citation type="journal article" date="2022" name="Hortic Res">
        <title>The genome of Dioscorea zingiberensis sheds light on the biosynthesis, origin and evolution of the medicinally important diosgenin saponins.</title>
        <authorList>
            <person name="Li Y."/>
            <person name="Tan C."/>
            <person name="Li Z."/>
            <person name="Guo J."/>
            <person name="Li S."/>
            <person name="Chen X."/>
            <person name="Wang C."/>
            <person name="Dai X."/>
            <person name="Yang H."/>
            <person name="Song W."/>
            <person name="Hou L."/>
            <person name="Xu J."/>
            <person name="Tong Z."/>
            <person name="Xu A."/>
            <person name="Yuan X."/>
            <person name="Wang W."/>
            <person name="Yang Q."/>
            <person name="Chen L."/>
            <person name="Sun Z."/>
            <person name="Wang K."/>
            <person name="Pan B."/>
            <person name="Chen J."/>
            <person name="Bao Y."/>
            <person name="Liu F."/>
            <person name="Qi X."/>
            <person name="Gang D.R."/>
            <person name="Wen J."/>
            <person name="Li J."/>
        </authorList>
    </citation>
    <scope>NUCLEOTIDE SEQUENCE</scope>
    <source>
        <strain evidence="11">Dzin_1.0</strain>
    </source>
</reference>
<feature type="compositionally biased region" description="Basic and acidic residues" evidence="9">
    <location>
        <begin position="161"/>
        <end position="185"/>
    </location>
</feature>
<keyword evidence="6" id="KW-0833">Ubl conjugation pathway</keyword>
<dbReference type="Gene3D" id="3.30.40.10">
    <property type="entry name" value="Zinc/RING finger domain, C3HC4 (zinc finger)"/>
    <property type="match status" value="1"/>
</dbReference>
<evidence type="ECO:0000259" key="10">
    <source>
        <dbReference type="PROSITE" id="PS50089"/>
    </source>
</evidence>
<keyword evidence="3" id="KW-0808">Transferase</keyword>
<dbReference type="SUPFAM" id="SSF57850">
    <property type="entry name" value="RING/U-box"/>
    <property type="match status" value="1"/>
</dbReference>
<evidence type="ECO:0000256" key="8">
    <source>
        <dbReference type="PROSITE-ProRule" id="PRU00175"/>
    </source>
</evidence>
<name>A0A9D5HGE1_9LILI</name>
<dbReference type="EMBL" id="JAGGNH010000004">
    <property type="protein sequence ID" value="KAJ0975318.1"/>
    <property type="molecule type" value="Genomic_DNA"/>
</dbReference>
<dbReference type="PANTHER" id="PTHR15710">
    <property type="entry name" value="E3 UBIQUITIN-PROTEIN LIGASE PRAJA"/>
    <property type="match status" value="1"/>
</dbReference>
<evidence type="ECO:0000256" key="1">
    <source>
        <dbReference type="ARBA" id="ARBA00000900"/>
    </source>
</evidence>
<evidence type="ECO:0000256" key="2">
    <source>
        <dbReference type="ARBA" id="ARBA00012483"/>
    </source>
</evidence>
<dbReference type="Proteomes" id="UP001085076">
    <property type="component" value="Miscellaneous, Linkage group lg04"/>
</dbReference>
<dbReference type="EC" id="2.3.2.27" evidence="2"/>
<evidence type="ECO:0000313" key="12">
    <source>
        <dbReference type="Proteomes" id="UP001085076"/>
    </source>
</evidence>
<protein>
    <recommendedName>
        <fullName evidence="2">RING-type E3 ubiquitin transferase</fullName>
        <ecNumber evidence="2">2.3.2.27</ecNumber>
    </recommendedName>
</protein>
<dbReference type="AlphaFoldDB" id="A0A9D5HGE1"/>
<organism evidence="11 12">
    <name type="scientific">Dioscorea zingiberensis</name>
    <dbReference type="NCBI Taxonomy" id="325984"/>
    <lineage>
        <taxon>Eukaryota</taxon>
        <taxon>Viridiplantae</taxon>
        <taxon>Streptophyta</taxon>
        <taxon>Embryophyta</taxon>
        <taxon>Tracheophyta</taxon>
        <taxon>Spermatophyta</taxon>
        <taxon>Magnoliopsida</taxon>
        <taxon>Liliopsida</taxon>
        <taxon>Dioscoreales</taxon>
        <taxon>Dioscoreaceae</taxon>
        <taxon>Dioscorea</taxon>
    </lineage>
</organism>